<feature type="domain" description="Splicing factor cactin central" evidence="5">
    <location>
        <begin position="123"/>
        <end position="278"/>
    </location>
</feature>
<dbReference type="Proteomes" id="UP001497457">
    <property type="component" value="Chromosome 5rd"/>
</dbReference>
<gene>
    <name evidence="6" type="ORF">URODEC1_LOCUS102143</name>
</gene>
<organism evidence="6 7">
    <name type="scientific">Urochloa decumbens</name>
    <dbReference type="NCBI Taxonomy" id="240449"/>
    <lineage>
        <taxon>Eukaryota</taxon>
        <taxon>Viridiplantae</taxon>
        <taxon>Streptophyta</taxon>
        <taxon>Embryophyta</taxon>
        <taxon>Tracheophyta</taxon>
        <taxon>Spermatophyta</taxon>
        <taxon>Magnoliopsida</taxon>
        <taxon>Liliopsida</taxon>
        <taxon>Poales</taxon>
        <taxon>Poaceae</taxon>
        <taxon>PACMAD clade</taxon>
        <taxon>Panicoideae</taxon>
        <taxon>Panicodae</taxon>
        <taxon>Paniceae</taxon>
        <taxon>Melinidinae</taxon>
        <taxon>Urochloa</taxon>
    </lineage>
</organism>
<evidence type="ECO:0000259" key="4">
    <source>
        <dbReference type="Pfam" id="PF09732"/>
    </source>
</evidence>
<reference evidence="6" key="1">
    <citation type="submission" date="2024-10" db="EMBL/GenBank/DDBJ databases">
        <authorList>
            <person name="Ryan C."/>
        </authorList>
    </citation>
    <scope>NUCLEOTIDE SEQUENCE [LARGE SCALE GENOMIC DNA]</scope>
</reference>
<keyword evidence="7" id="KW-1185">Reference proteome</keyword>
<dbReference type="PANTHER" id="PTHR21737">
    <property type="entry name" value="POLYGLUTAMINE BINDING PROTEIN 1/MARVEL MEMBRANE-ASSOCIATING DOMAIN CONTAINING 3"/>
    <property type="match status" value="1"/>
</dbReference>
<dbReference type="EMBL" id="OZ075115">
    <property type="protein sequence ID" value="CAL5069338.1"/>
    <property type="molecule type" value="Genomic_DNA"/>
</dbReference>
<dbReference type="Pfam" id="PF09732">
    <property type="entry name" value="CactinC_cactus"/>
    <property type="match status" value="1"/>
</dbReference>
<dbReference type="InterPro" id="IPR018816">
    <property type="entry name" value="Cactin_central"/>
</dbReference>
<evidence type="ECO:0000313" key="6">
    <source>
        <dbReference type="EMBL" id="CAL5069338.1"/>
    </source>
</evidence>
<dbReference type="AlphaFoldDB" id="A0ABC9F5G6"/>
<name>A0ABC9F5G6_9POAL</name>
<feature type="compositionally biased region" description="Basic and acidic residues" evidence="3">
    <location>
        <begin position="291"/>
        <end position="308"/>
    </location>
</feature>
<accession>A0ABC9F5G6</accession>
<feature type="region of interest" description="Disordered" evidence="3">
    <location>
        <begin position="1"/>
        <end position="36"/>
    </location>
</feature>
<dbReference type="InterPro" id="IPR019134">
    <property type="entry name" value="Cactin_C"/>
</dbReference>
<evidence type="ECO:0000256" key="3">
    <source>
        <dbReference type="SAM" id="MobiDB-lite"/>
    </source>
</evidence>
<proteinExistence type="inferred from homology"/>
<evidence type="ECO:0000256" key="1">
    <source>
        <dbReference type="ARBA" id="ARBA00006895"/>
    </source>
</evidence>
<protein>
    <recommendedName>
        <fullName evidence="2">Splicing factor Cactin</fullName>
    </recommendedName>
</protein>
<comment type="similarity">
    <text evidence="1">Belongs to the CACTIN family.</text>
</comment>
<evidence type="ECO:0000259" key="5">
    <source>
        <dbReference type="Pfam" id="PF10312"/>
    </source>
</evidence>
<sequence length="455" mass="49918">MDRSDRAPPMGKPTRAAASPAIARDATPTRPPRALSKAVRRRAVAVSEKLAARGLGAFVWGKKLDRDLSRGVLPGIVSARSERLRCLARRKEADGVRAASAAARRASPSMPPATASIARAEEAAKEAAFLVEQSRRRAGIRFAEGRPRRIDMLVESLAGARRCALAAFRGASAEEMEELGEEIRAQAGVDTGNGPFWEASMMLCDAEISKAGRGGGYLHSEVASDMMSFVEGKSLEELDAMEKTIAVRMATGESKIGDQLQEVIGLIQVEKASKFLAQNYSSGDDVPPSFDDCKTDARSEREGDRIADADEEGSEPLRPVALPATLTPAAAGTEWRKPKYVARARTGYEWNKYNRVHYDHDHPPPKTVRGYTFVLHYPELAAGGKTPQCAVEEEGGGGGGDTCIVRFHAGWPYEDVAFRIVNREWERSRKSGFRCTFDRGVLRLSFHFKRFFYKR</sequence>
<dbReference type="Pfam" id="PF10312">
    <property type="entry name" value="Cactin_mid"/>
    <property type="match status" value="1"/>
</dbReference>
<feature type="domain" description="Splicing factor Cactin C-terminal" evidence="4">
    <location>
        <begin position="334"/>
        <end position="455"/>
    </location>
</feature>
<dbReference type="PANTHER" id="PTHR21737:SF18">
    <property type="entry name" value="SPLICING FACTOR CACTIN"/>
    <property type="match status" value="1"/>
</dbReference>
<evidence type="ECO:0000313" key="7">
    <source>
        <dbReference type="Proteomes" id="UP001497457"/>
    </source>
</evidence>
<evidence type="ECO:0000256" key="2">
    <source>
        <dbReference type="ARBA" id="ARBA00034534"/>
    </source>
</evidence>
<feature type="region of interest" description="Disordered" evidence="3">
    <location>
        <begin position="286"/>
        <end position="319"/>
    </location>
</feature>
<dbReference type="SMART" id="SM01050">
    <property type="entry name" value="CactinC_cactus"/>
    <property type="match status" value="1"/>
</dbReference>
<feature type="compositionally biased region" description="Low complexity" evidence="3">
    <location>
        <begin position="13"/>
        <end position="28"/>
    </location>
</feature>